<dbReference type="Pfam" id="PF09511">
    <property type="entry name" value="RNA_lig_T4_1"/>
    <property type="match status" value="1"/>
</dbReference>
<accession>A0A4Q7KC98</accession>
<dbReference type="Proteomes" id="UP000294257">
    <property type="component" value="Unassembled WGS sequence"/>
</dbReference>
<name>A0A4Q7KC98_9PSEU</name>
<dbReference type="EMBL" id="SGWQ01000018">
    <property type="protein sequence ID" value="RZS29834.1"/>
    <property type="molecule type" value="Genomic_DNA"/>
</dbReference>
<dbReference type="RefSeq" id="WP_207222896.1">
    <property type="nucleotide sequence ID" value="NZ_SGWQ01000018.1"/>
</dbReference>
<organism evidence="2 3">
    <name type="scientific">Herbihabitans rhizosphaerae</name>
    <dbReference type="NCBI Taxonomy" id="1872711"/>
    <lineage>
        <taxon>Bacteria</taxon>
        <taxon>Bacillati</taxon>
        <taxon>Actinomycetota</taxon>
        <taxon>Actinomycetes</taxon>
        <taxon>Pseudonocardiales</taxon>
        <taxon>Pseudonocardiaceae</taxon>
        <taxon>Herbihabitans</taxon>
    </lineage>
</organism>
<evidence type="ECO:0000313" key="2">
    <source>
        <dbReference type="EMBL" id="RZS29834.1"/>
    </source>
</evidence>
<evidence type="ECO:0000313" key="3">
    <source>
        <dbReference type="Proteomes" id="UP000294257"/>
    </source>
</evidence>
<proteinExistence type="predicted"/>
<dbReference type="AlphaFoldDB" id="A0A4Q7KC98"/>
<reference evidence="2 3" key="1">
    <citation type="submission" date="2019-02" db="EMBL/GenBank/DDBJ databases">
        <title>Genomic Encyclopedia of Type Strains, Phase IV (KMG-IV): sequencing the most valuable type-strain genomes for metagenomic binning, comparative biology and taxonomic classification.</title>
        <authorList>
            <person name="Goeker M."/>
        </authorList>
    </citation>
    <scope>NUCLEOTIDE SEQUENCE [LARGE SCALE GENOMIC DNA]</scope>
    <source>
        <strain evidence="2 3">DSM 101727</strain>
    </source>
</reference>
<dbReference type="InterPro" id="IPR019039">
    <property type="entry name" value="T4-Rnl1-like_N"/>
</dbReference>
<evidence type="ECO:0000259" key="1">
    <source>
        <dbReference type="Pfam" id="PF09511"/>
    </source>
</evidence>
<protein>
    <submittedName>
        <fullName evidence="2">RNA ligase</fullName>
    </submittedName>
</protein>
<keyword evidence="2" id="KW-0436">Ligase</keyword>
<keyword evidence="3" id="KW-1185">Reference proteome</keyword>
<gene>
    <name evidence="2" type="ORF">EV193_11890</name>
</gene>
<comment type="caution">
    <text evidence="2">The sequence shown here is derived from an EMBL/GenBank/DDBJ whole genome shotgun (WGS) entry which is preliminary data.</text>
</comment>
<feature type="domain" description="T4 RNA ligase 1-like N-terminal" evidence="1">
    <location>
        <begin position="53"/>
        <end position="175"/>
    </location>
</feature>
<sequence>MRLEDLFDGDLLAEMTAGRYVRTESHPTLPLTILNYTEKAQYERVWNAVTRTCRGLIFDHGTGEVVARPFPKFFNHDEPGVAFDPGEKCVVTDKADGSLGIVYGTPDGVAVATRGSFVSNQARHATAVLRARYPDWRPPSGGTALFEIIYPENRIVVDYGAFDDLVLLGVVDIDTGDSTSGQNSVGWAGPIVESFGYRTFAEALAAPARPGREGLVVHFASGLRVKIKQNDYVTLHRLLTGFTARRLWQRAAVHAIAAADANVPAKRIAQALKLDPADVDGIMADPDWRATIRRIAPEEFTDWIDTTIADLARQVRELIVSVEHDLAGLRDLPRAEVAARVKDHPHKSMVFAALDGRSLVPQAWAHVRPEHEQPYFARPEEAE</sequence>
<dbReference type="GO" id="GO:0016874">
    <property type="term" value="F:ligase activity"/>
    <property type="evidence" value="ECO:0007669"/>
    <property type="project" value="UniProtKB-KW"/>
</dbReference>